<accession>A0ABU2NN48</accession>
<gene>
    <name evidence="12" type="ORF">RM572_06370</name>
</gene>
<evidence type="ECO:0000256" key="1">
    <source>
        <dbReference type="ARBA" id="ARBA00004496"/>
    </source>
</evidence>
<evidence type="ECO:0000256" key="2">
    <source>
        <dbReference type="ARBA" id="ARBA00005369"/>
    </source>
</evidence>
<dbReference type="Proteomes" id="UP001183414">
    <property type="component" value="Unassembled WGS sequence"/>
</dbReference>
<dbReference type="Pfam" id="PF01135">
    <property type="entry name" value="PCMT"/>
    <property type="match status" value="1"/>
</dbReference>
<evidence type="ECO:0000313" key="13">
    <source>
        <dbReference type="Proteomes" id="UP001183414"/>
    </source>
</evidence>
<dbReference type="InterPro" id="IPR029063">
    <property type="entry name" value="SAM-dependent_MTases_sf"/>
</dbReference>
<dbReference type="EC" id="2.1.1.77" evidence="3"/>
<sequence length="383" mass="41518">MTDDAMHDSYGRPLAELQLEQSAFRLRRQLAERLFHGGQITDPEWRRAFGWVPRHDFAPAFWAPDATGELQRVERGEPGWLETVYSDQALITQMTDGIATSSSTGPGLMAVMLEALSVRDGNRVKEIATGTGYNAALLSERLGADRVTTVEVDPELAALADRRLHQAGYAPRVVIGDGRQPQGGRTGYDRTIVTCGMDSIPYALVEETRPGGIIVSPLGGGIVRLVVDHDGTAEGRFLPQPSYFMAARQPGQTGMAPHPGRPADPRHSTSRVAAVEWASNEMLHFLASLFAPGMSWSTEHEPETGAVRATELWAADGSWARVDGVDVQQSGPRHLWDAVEAACDGWEAADTPGRDAFGVTVDKDGQRLWIEDGNNPFPAGGAR</sequence>
<evidence type="ECO:0000256" key="10">
    <source>
        <dbReference type="ARBA" id="ARBA00031323"/>
    </source>
</evidence>
<evidence type="ECO:0000256" key="5">
    <source>
        <dbReference type="ARBA" id="ARBA00022490"/>
    </source>
</evidence>
<keyword evidence="8" id="KW-0949">S-adenosyl-L-methionine</keyword>
<name>A0ABU2NN48_9ACTN</name>
<dbReference type="CDD" id="cd02440">
    <property type="entry name" value="AdoMet_MTases"/>
    <property type="match status" value="1"/>
</dbReference>
<evidence type="ECO:0000256" key="3">
    <source>
        <dbReference type="ARBA" id="ARBA00011890"/>
    </source>
</evidence>
<dbReference type="RefSeq" id="WP_311672290.1">
    <property type="nucleotide sequence ID" value="NZ_JAVREQ010000003.1"/>
</dbReference>
<dbReference type="Gene3D" id="3.40.50.150">
    <property type="entry name" value="Vaccinia Virus protein VP39"/>
    <property type="match status" value="1"/>
</dbReference>
<dbReference type="InterPro" id="IPR000682">
    <property type="entry name" value="PCMT"/>
</dbReference>
<evidence type="ECO:0000256" key="9">
    <source>
        <dbReference type="ARBA" id="ARBA00030757"/>
    </source>
</evidence>
<evidence type="ECO:0000256" key="7">
    <source>
        <dbReference type="ARBA" id="ARBA00022679"/>
    </source>
</evidence>
<reference evidence="13" key="1">
    <citation type="submission" date="2023-07" db="EMBL/GenBank/DDBJ databases">
        <title>30 novel species of actinomycetes from the DSMZ collection.</title>
        <authorList>
            <person name="Nouioui I."/>
        </authorList>
    </citation>
    <scope>NUCLEOTIDE SEQUENCE [LARGE SCALE GENOMIC DNA]</scope>
    <source>
        <strain evidence="13">DSM 42041</strain>
    </source>
</reference>
<dbReference type="EMBL" id="JAVREQ010000003">
    <property type="protein sequence ID" value="MDT0378405.1"/>
    <property type="molecule type" value="Genomic_DNA"/>
</dbReference>
<keyword evidence="5" id="KW-0963">Cytoplasm</keyword>
<organism evidence="12 13">
    <name type="scientific">Streptomyces hazeniae</name>
    <dbReference type="NCBI Taxonomy" id="3075538"/>
    <lineage>
        <taxon>Bacteria</taxon>
        <taxon>Bacillati</taxon>
        <taxon>Actinomycetota</taxon>
        <taxon>Actinomycetes</taxon>
        <taxon>Kitasatosporales</taxon>
        <taxon>Streptomycetaceae</taxon>
        <taxon>Streptomyces</taxon>
    </lineage>
</organism>
<evidence type="ECO:0000256" key="4">
    <source>
        <dbReference type="ARBA" id="ARBA00013346"/>
    </source>
</evidence>
<comment type="subcellular location">
    <subcellularLocation>
        <location evidence="1">Cytoplasm</location>
    </subcellularLocation>
</comment>
<comment type="caution">
    <text evidence="12">The sequence shown here is derived from an EMBL/GenBank/DDBJ whole genome shotgun (WGS) entry which is preliminary data.</text>
</comment>
<protein>
    <recommendedName>
        <fullName evidence="4">Protein-L-isoaspartate O-methyltransferase</fullName>
        <ecNumber evidence="3">2.1.1.77</ecNumber>
    </recommendedName>
    <alternativeName>
        <fullName evidence="11">L-isoaspartyl protein carboxyl methyltransferase</fullName>
    </alternativeName>
    <alternativeName>
        <fullName evidence="9">Protein L-isoaspartyl methyltransferase</fullName>
    </alternativeName>
    <alternativeName>
        <fullName evidence="10">Protein-beta-aspartate methyltransferase</fullName>
    </alternativeName>
</protein>
<evidence type="ECO:0000256" key="6">
    <source>
        <dbReference type="ARBA" id="ARBA00022603"/>
    </source>
</evidence>
<keyword evidence="6" id="KW-0489">Methyltransferase</keyword>
<evidence type="ECO:0000313" key="12">
    <source>
        <dbReference type="EMBL" id="MDT0378405.1"/>
    </source>
</evidence>
<comment type="similarity">
    <text evidence="2">Belongs to the methyltransferase superfamily. L-isoaspartyl/D-aspartyl protein methyltransferase family.</text>
</comment>
<keyword evidence="13" id="KW-1185">Reference proteome</keyword>
<dbReference type="PANTHER" id="PTHR11579">
    <property type="entry name" value="PROTEIN-L-ISOASPARTATE O-METHYLTRANSFERASE"/>
    <property type="match status" value="1"/>
</dbReference>
<dbReference type="SUPFAM" id="SSF53335">
    <property type="entry name" value="S-adenosyl-L-methionine-dependent methyltransferases"/>
    <property type="match status" value="1"/>
</dbReference>
<dbReference type="PANTHER" id="PTHR11579:SF0">
    <property type="entry name" value="PROTEIN-L-ISOASPARTATE(D-ASPARTATE) O-METHYLTRANSFERASE"/>
    <property type="match status" value="1"/>
</dbReference>
<evidence type="ECO:0000256" key="11">
    <source>
        <dbReference type="ARBA" id="ARBA00031350"/>
    </source>
</evidence>
<evidence type="ECO:0000256" key="8">
    <source>
        <dbReference type="ARBA" id="ARBA00022691"/>
    </source>
</evidence>
<keyword evidence="7" id="KW-0808">Transferase</keyword>
<proteinExistence type="inferred from homology"/>